<dbReference type="InterPro" id="IPR011058">
    <property type="entry name" value="Cyanovirin-N"/>
</dbReference>
<reference evidence="3 4" key="1">
    <citation type="submission" date="2023-01" db="EMBL/GenBank/DDBJ databases">
        <title>Analysis of 21 Apiospora genomes using comparative genomics revels a genus with tremendous synthesis potential of carbohydrate active enzymes and secondary metabolites.</title>
        <authorList>
            <person name="Sorensen T."/>
        </authorList>
    </citation>
    <scope>NUCLEOTIDE SEQUENCE [LARGE SCALE GENOMIC DNA]</scope>
    <source>
        <strain evidence="3 4">CBS 117206</strain>
    </source>
</reference>
<comment type="caution">
    <text evidence="3">The sequence shown here is derived from an EMBL/GenBank/DDBJ whole genome shotgun (WGS) entry which is preliminary data.</text>
</comment>
<dbReference type="Pfam" id="PF08881">
    <property type="entry name" value="CVNH"/>
    <property type="match status" value="1"/>
</dbReference>
<evidence type="ECO:0000259" key="2">
    <source>
        <dbReference type="Pfam" id="PF08881"/>
    </source>
</evidence>
<dbReference type="EMBL" id="JAQQWP010000002">
    <property type="protein sequence ID" value="KAK8129140.1"/>
    <property type="molecule type" value="Genomic_DNA"/>
</dbReference>
<dbReference type="Gene3D" id="2.30.60.10">
    <property type="entry name" value="Cyanovirin-N"/>
    <property type="match status" value="1"/>
</dbReference>
<proteinExistence type="predicted"/>
<keyword evidence="1" id="KW-0732">Signal</keyword>
<name>A0AAW0R5U4_9PEZI</name>
<accession>A0AAW0R5U4</accession>
<dbReference type="Proteomes" id="UP001392437">
    <property type="component" value="Unassembled WGS sequence"/>
</dbReference>
<dbReference type="InterPro" id="IPR036673">
    <property type="entry name" value="Cyanovirin-N_sf"/>
</dbReference>
<feature type="domain" description="Cyanovirin-N" evidence="2">
    <location>
        <begin position="30"/>
        <end position="134"/>
    </location>
</feature>
<evidence type="ECO:0000313" key="4">
    <source>
        <dbReference type="Proteomes" id="UP001392437"/>
    </source>
</evidence>
<dbReference type="AlphaFoldDB" id="A0AAW0R5U4"/>
<feature type="chain" id="PRO_5043564573" description="Cyanovirin-N domain-containing protein" evidence="1">
    <location>
        <begin position="24"/>
        <end position="147"/>
    </location>
</feature>
<protein>
    <recommendedName>
        <fullName evidence="2">Cyanovirin-N domain-containing protein</fullName>
    </recommendedName>
</protein>
<gene>
    <name evidence="3" type="ORF">PG999_001520</name>
</gene>
<dbReference type="SUPFAM" id="SSF51322">
    <property type="entry name" value="Cyanovirin-N"/>
    <property type="match status" value="1"/>
</dbReference>
<evidence type="ECO:0000256" key="1">
    <source>
        <dbReference type="SAM" id="SignalP"/>
    </source>
</evidence>
<keyword evidence="4" id="KW-1185">Reference proteome</keyword>
<feature type="signal peptide" evidence="1">
    <location>
        <begin position="1"/>
        <end position="23"/>
    </location>
</feature>
<sequence length="147" mass="15549">MLVSAYTIVSAIVAFASIPASAADGPLGGDTCEAMKLWNPGHHTWFLKGNCSDEHGASVYSLLLLDTCYEVAFGSLAPRQDGNGLRHCNECYLEDHFLNCTCTGSSDNLPPATGGASWTQVDLTDTISVDGGALACFYQAADLCDNY</sequence>
<evidence type="ECO:0000313" key="3">
    <source>
        <dbReference type="EMBL" id="KAK8129140.1"/>
    </source>
</evidence>
<organism evidence="3 4">
    <name type="scientific">Apiospora kogelbergensis</name>
    <dbReference type="NCBI Taxonomy" id="1337665"/>
    <lineage>
        <taxon>Eukaryota</taxon>
        <taxon>Fungi</taxon>
        <taxon>Dikarya</taxon>
        <taxon>Ascomycota</taxon>
        <taxon>Pezizomycotina</taxon>
        <taxon>Sordariomycetes</taxon>
        <taxon>Xylariomycetidae</taxon>
        <taxon>Amphisphaeriales</taxon>
        <taxon>Apiosporaceae</taxon>
        <taxon>Apiospora</taxon>
    </lineage>
</organism>